<dbReference type="PANTHER" id="PTHR39327:SF1">
    <property type="entry name" value="BLR5470 PROTEIN"/>
    <property type="match status" value="1"/>
</dbReference>
<reference evidence="1 2" key="1">
    <citation type="submission" date="2019-12" db="EMBL/GenBank/DDBJ databases">
        <title>Genomic-based taxomic classification of the family Erythrobacteraceae.</title>
        <authorList>
            <person name="Xu L."/>
        </authorList>
    </citation>
    <scope>NUCLEOTIDE SEQUENCE [LARGE SCALE GENOMIC DNA]</scope>
    <source>
        <strain evidence="1 2">JCM 17802</strain>
    </source>
</reference>
<dbReference type="PANTHER" id="PTHR39327">
    <property type="match status" value="1"/>
</dbReference>
<sequence>MEREKFSKLAATLGCLIAFATGGSINAAAQQLPLIVALPSVIVLPSTPTLTDQAVCAVSSEARDGESQSVISKGAIIAGGVSKLEQMRLAQQGVAAGSAVTSLESTAPLVLASTASSGLGLTSCLQVSAKVDLPKSFVQPRMPGDNDILGSQRIRISKTTLDAKWDRVRNEGVSRRTAQRFINRGTSDKLDLIDQVNSRINREIRFVEDARSNDQWETASRTIRRKTGDCEDIAIAKMQVLSALGIAKDKMTLTIARDLVRGRDHSVLIVELEGKRYLLDNESDQLLDGRIANDYRPIFSYSGTEKWIHGYTAG</sequence>
<dbReference type="Pfam" id="PF06035">
    <property type="entry name" value="Peptidase_C93"/>
    <property type="match status" value="1"/>
</dbReference>
<evidence type="ECO:0000313" key="2">
    <source>
        <dbReference type="Proteomes" id="UP000468943"/>
    </source>
</evidence>
<comment type="caution">
    <text evidence="1">The sequence shown here is derived from an EMBL/GenBank/DDBJ whole genome shotgun (WGS) entry which is preliminary data.</text>
</comment>
<dbReference type="Proteomes" id="UP000468943">
    <property type="component" value="Unassembled WGS sequence"/>
</dbReference>
<dbReference type="EMBL" id="WTYS01000001">
    <property type="protein sequence ID" value="MXO57924.1"/>
    <property type="molecule type" value="Genomic_DNA"/>
</dbReference>
<dbReference type="Gene3D" id="3.10.620.30">
    <property type="match status" value="1"/>
</dbReference>
<evidence type="ECO:0000313" key="1">
    <source>
        <dbReference type="EMBL" id="MXO57924.1"/>
    </source>
</evidence>
<dbReference type="SUPFAM" id="SSF54001">
    <property type="entry name" value="Cysteine proteinases"/>
    <property type="match status" value="1"/>
</dbReference>
<evidence type="ECO:0008006" key="3">
    <source>
        <dbReference type="Google" id="ProtNLM"/>
    </source>
</evidence>
<dbReference type="InterPro" id="IPR010319">
    <property type="entry name" value="Transglutaminase-like_Cys_pept"/>
</dbReference>
<proteinExistence type="predicted"/>
<gene>
    <name evidence="1" type="ORF">GRI36_13690</name>
</gene>
<accession>A0A6I4SQ33</accession>
<dbReference type="OrthoDB" id="5401788at2"/>
<name>A0A6I4SQ33_9SPHN</name>
<keyword evidence="2" id="KW-1185">Reference proteome</keyword>
<dbReference type="AlphaFoldDB" id="A0A6I4SQ33"/>
<organism evidence="1 2">
    <name type="scientific">Pontixanthobacter gangjinensis</name>
    <dbReference type="NCBI Taxonomy" id="1028742"/>
    <lineage>
        <taxon>Bacteria</taxon>
        <taxon>Pseudomonadati</taxon>
        <taxon>Pseudomonadota</taxon>
        <taxon>Alphaproteobacteria</taxon>
        <taxon>Sphingomonadales</taxon>
        <taxon>Erythrobacteraceae</taxon>
        <taxon>Pontixanthobacter</taxon>
    </lineage>
</organism>
<dbReference type="RefSeq" id="WP_160598946.1">
    <property type="nucleotide sequence ID" value="NZ_WTYS01000001.1"/>
</dbReference>
<dbReference type="InterPro" id="IPR038765">
    <property type="entry name" value="Papain-like_cys_pep_sf"/>
</dbReference>
<protein>
    <recommendedName>
        <fullName evidence="3">Transglutaminase-like cysteine proteinase BTLCP</fullName>
    </recommendedName>
</protein>